<dbReference type="EMBL" id="GBRH01167737">
    <property type="protein sequence ID" value="JAE30159.1"/>
    <property type="molecule type" value="Transcribed_RNA"/>
</dbReference>
<evidence type="ECO:0000313" key="4">
    <source>
        <dbReference type="EMBL" id="JAE30159.1"/>
    </source>
</evidence>
<evidence type="ECO:0000256" key="3">
    <source>
        <dbReference type="SAM" id="Phobius"/>
    </source>
</evidence>
<dbReference type="PANTHER" id="PTHR35490:SF2">
    <property type="entry name" value="BACTERIOPHAGE N4 ADSORPTION B PROTEIN"/>
    <property type="match status" value="1"/>
</dbReference>
<keyword evidence="3" id="KW-1133">Transmembrane helix</keyword>
<proteinExistence type="predicted"/>
<feature type="coiled-coil region" evidence="1">
    <location>
        <begin position="289"/>
        <end position="316"/>
    </location>
</feature>
<name>A0A0A9H2Z2_ARUDO</name>
<organism evidence="4">
    <name type="scientific">Arundo donax</name>
    <name type="common">Giant reed</name>
    <name type="synonym">Donax arundinaceus</name>
    <dbReference type="NCBI Taxonomy" id="35708"/>
    <lineage>
        <taxon>Eukaryota</taxon>
        <taxon>Viridiplantae</taxon>
        <taxon>Streptophyta</taxon>
        <taxon>Embryophyta</taxon>
        <taxon>Tracheophyta</taxon>
        <taxon>Spermatophyta</taxon>
        <taxon>Magnoliopsida</taxon>
        <taxon>Liliopsida</taxon>
        <taxon>Poales</taxon>
        <taxon>Poaceae</taxon>
        <taxon>PACMAD clade</taxon>
        <taxon>Arundinoideae</taxon>
        <taxon>Arundineae</taxon>
        <taxon>Arundo</taxon>
    </lineage>
</organism>
<sequence length="461" mass="50472">MPTITHYVLDPFLETGSPAQTQKAASKALPAPPAKAAEKSIPVPVAPNIPVPVAPVRMQTSPALYATPESTPLPDSPSSFPGTWSPYLINHKRRGASLAKTLSQGDVGSERSQQKLPVMLPALPKRSESEPIEVQEPEFAFQQKGNDQAEGDSGREETLNRQNGILQNGKGSVTAENYHDQPEFEFQHGTHDALVRPVNVGRPLNSGVPRNGDSDAFFELQDSQSVASNTETDDAGAHERWWKPSSPLGTSVGTPGAEFYDAFEEISSDGGTRSSQCMDDDLREMRLSLLMEIERRKQAEEALENWQKEWKKLGQHLSLIALSLPSPSIAENADDSSMEPGAELCQQITVSQLVSAAIARGFARAEVESEMETVIASKNFEIARLSDRVQYYEAANREMSQINQEAIEMSRQQRNKRKKRQKWFWGSVGLAVTLGATAIAWSYLPSVQPQASADSNSANSD</sequence>
<feature type="transmembrane region" description="Helical" evidence="3">
    <location>
        <begin position="423"/>
        <end position="444"/>
    </location>
</feature>
<keyword evidence="3" id="KW-0472">Membrane</keyword>
<feature type="region of interest" description="Disordered" evidence="2">
    <location>
        <begin position="18"/>
        <end position="39"/>
    </location>
</feature>
<dbReference type="PANTHER" id="PTHR35490">
    <property type="entry name" value="BACTERIOPHAGE N4 ADSORPTION B PROTEIN"/>
    <property type="match status" value="1"/>
</dbReference>
<reference evidence="4" key="1">
    <citation type="submission" date="2014-09" db="EMBL/GenBank/DDBJ databases">
        <authorList>
            <person name="Magalhaes I.L.F."/>
            <person name="Oliveira U."/>
            <person name="Santos F.R."/>
            <person name="Vidigal T.H.D.A."/>
            <person name="Brescovit A.D."/>
            <person name="Santos A.J."/>
        </authorList>
    </citation>
    <scope>NUCLEOTIDE SEQUENCE</scope>
    <source>
        <tissue evidence="4">Shoot tissue taken approximately 20 cm above the soil surface</tissue>
    </source>
</reference>
<feature type="region of interest" description="Disordered" evidence="2">
    <location>
        <begin position="223"/>
        <end position="248"/>
    </location>
</feature>
<protein>
    <submittedName>
        <fullName evidence="4">Uncharacterized protein</fullName>
    </submittedName>
</protein>
<keyword evidence="3" id="KW-0812">Transmembrane</keyword>
<feature type="region of interest" description="Disordered" evidence="2">
    <location>
        <begin position="102"/>
        <end position="158"/>
    </location>
</feature>
<accession>A0A0A9H2Z2</accession>
<dbReference type="AlphaFoldDB" id="A0A0A9H2Z2"/>
<evidence type="ECO:0000256" key="2">
    <source>
        <dbReference type="SAM" id="MobiDB-lite"/>
    </source>
</evidence>
<reference evidence="4" key="2">
    <citation type="journal article" date="2015" name="Data Brief">
        <title>Shoot transcriptome of the giant reed, Arundo donax.</title>
        <authorList>
            <person name="Barrero R.A."/>
            <person name="Guerrero F.D."/>
            <person name="Moolhuijzen P."/>
            <person name="Goolsby J.A."/>
            <person name="Tidwell J."/>
            <person name="Bellgard S.E."/>
            <person name="Bellgard M.I."/>
        </authorList>
    </citation>
    <scope>NUCLEOTIDE SEQUENCE</scope>
    <source>
        <tissue evidence="4">Shoot tissue taken approximately 20 cm above the soil surface</tissue>
    </source>
</reference>
<evidence type="ECO:0000256" key="1">
    <source>
        <dbReference type="SAM" id="Coils"/>
    </source>
</evidence>
<keyword evidence="1" id="KW-0175">Coiled coil</keyword>